<reference evidence="3" key="1">
    <citation type="journal article" date="2013" name="BMC Microbiol.">
        <title>Taxonomy and evolution of bacteriochlorophyll a-containing members of the OM60/NOR5 clade of marine gammaproteobacteria: description of Luminiphilus syltensis gen. nov., sp. nov., reclassification of Haliea rubra as Pseudohaliea rubra gen. nov., comb. nov., and emendation of Chromatocurvus halotolerans.</title>
        <authorList>
            <person name="Spring S."/>
            <person name="Riedel T."/>
            <person name="Sproer C."/>
            <person name="Yan S."/>
            <person name="Harder J."/>
            <person name="Fuchs B.M."/>
        </authorList>
    </citation>
    <scope>NUCLEOTIDE SEQUENCE [LARGE SCALE GENOMIC DNA]</scope>
    <source>
        <strain evidence="3">NOR51-B</strain>
    </source>
</reference>
<dbReference type="GO" id="GO:0015562">
    <property type="term" value="F:efflux transmembrane transporter activity"/>
    <property type="evidence" value="ECO:0007669"/>
    <property type="project" value="TreeGrafter"/>
</dbReference>
<dbReference type="Gene3D" id="2.40.420.20">
    <property type="match status" value="1"/>
</dbReference>
<name>B8KUM9_9GAMM</name>
<sequence length="363" mass="39530">MRILAWLITLSVCVVVTIALGGIKYLQISSAMAAAAAFPPPYETVTVAQVEETDWTPVRRLTGTVRAPQFVNLVADETGRIIELPHPAGSVVEAGDVLLKLFDEDLTAQREAVAAEQKLVSTQLKRIEQLKSQSLASQDQFDTLMARSQSLQAQGAALEARMRRLVIRASFAGRLGIYTQSVGDIMQDGEFLTTLTGLEDERWIDFKVPQGVAMVREGDTVRIFDIDDQLVGEATVMAVADALTAGIRAFDVRAKITGPALRHGELVYVEVRSGRNRNAFRVPNNSVRWNMDGPHVFEIIDAEPDSFQDHTAVLRKVSVLGEQNGEIFLVGDIEGGDRIAVQGAFKLYEGALVAVASPARSGK</sequence>
<evidence type="ECO:0000256" key="1">
    <source>
        <dbReference type="ARBA" id="ARBA00009477"/>
    </source>
</evidence>
<dbReference type="PANTHER" id="PTHR30469:SF11">
    <property type="entry name" value="BLL4320 PROTEIN"/>
    <property type="match status" value="1"/>
</dbReference>
<dbReference type="RefSeq" id="WP_009019792.1">
    <property type="nucleotide sequence ID" value="NZ_DS999411.1"/>
</dbReference>
<dbReference type="NCBIfam" id="TIGR01730">
    <property type="entry name" value="RND_mfp"/>
    <property type="match status" value="1"/>
</dbReference>
<dbReference type="PANTHER" id="PTHR30469">
    <property type="entry name" value="MULTIDRUG RESISTANCE PROTEIN MDTA"/>
    <property type="match status" value="1"/>
</dbReference>
<dbReference type="OrthoDB" id="9806939at2"/>
<dbReference type="InterPro" id="IPR006143">
    <property type="entry name" value="RND_pump_MFP"/>
</dbReference>
<accession>B8KUM9</accession>
<dbReference type="GO" id="GO:1990281">
    <property type="term" value="C:efflux pump complex"/>
    <property type="evidence" value="ECO:0007669"/>
    <property type="project" value="TreeGrafter"/>
</dbReference>
<dbReference type="EMBL" id="DS999411">
    <property type="protein sequence ID" value="EED35045.1"/>
    <property type="molecule type" value="Genomic_DNA"/>
</dbReference>
<dbReference type="AlphaFoldDB" id="B8KUM9"/>
<dbReference type="Gene3D" id="2.40.50.100">
    <property type="match status" value="1"/>
</dbReference>
<evidence type="ECO:0008006" key="4">
    <source>
        <dbReference type="Google" id="ProtNLM"/>
    </source>
</evidence>
<dbReference type="Proteomes" id="UP000004699">
    <property type="component" value="Unassembled WGS sequence"/>
</dbReference>
<organism evidence="2 3">
    <name type="scientific">Luminiphilus syltensis NOR5-1B</name>
    <dbReference type="NCBI Taxonomy" id="565045"/>
    <lineage>
        <taxon>Bacteria</taxon>
        <taxon>Pseudomonadati</taxon>
        <taxon>Pseudomonadota</taxon>
        <taxon>Gammaproteobacteria</taxon>
        <taxon>Cellvibrionales</taxon>
        <taxon>Halieaceae</taxon>
        <taxon>Luminiphilus</taxon>
    </lineage>
</organism>
<dbReference type="eggNOG" id="COG0845">
    <property type="taxonomic scope" value="Bacteria"/>
</dbReference>
<dbReference type="STRING" id="565045.NOR51B_987"/>
<comment type="similarity">
    <text evidence="1">Belongs to the membrane fusion protein (MFP) (TC 8.A.1) family.</text>
</comment>
<dbReference type="PROSITE" id="PS50007">
    <property type="entry name" value="PIPLC_X_DOMAIN"/>
    <property type="match status" value="1"/>
</dbReference>
<dbReference type="HOGENOM" id="CLU_018816_1_2_6"/>
<dbReference type="Gene3D" id="1.10.287.470">
    <property type="entry name" value="Helix hairpin bin"/>
    <property type="match status" value="1"/>
</dbReference>
<protein>
    <recommendedName>
        <fullName evidence="4">Efflux transporter, RND family, MFP subunit</fullName>
    </recommendedName>
</protein>
<proteinExistence type="inferred from homology"/>
<evidence type="ECO:0000313" key="3">
    <source>
        <dbReference type="Proteomes" id="UP000004699"/>
    </source>
</evidence>
<gene>
    <name evidence="2" type="ORF">NOR51B_987</name>
</gene>
<keyword evidence="3" id="KW-1185">Reference proteome</keyword>
<evidence type="ECO:0000313" key="2">
    <source>
        <dbReference type="EMBL" id="EED35045.1"/>
    </source>
</evidence>
<dbReference type="SUPFAM" id="SSF111369">
    <property type="entry name" value="HlyD-like secretion proteins"/>
    <property type="match status" value="1"/>
</dbReference>
<dbReference type="Gene3D" id="2.40.30.170">
    <property type="match status" value="1"/>
</dbReference>